<evidence type="ECO:0000259" key="3">
    <source>
        <dbReference type="Pfam" id="PF08797"/>
    </source>
</evidence>
<dbReference type="Gene3D" id="3.30.70.2330">
    <property type="match status" value="1"/>
</dbReference>
<dbReference type="GO" id="GO:0008270">
    <property type="term" value="F:zinc ion binding"/>
    <property type="evidence" value="ECO:0007669"/>
    <property type="project" value="InterPro"/>
</dbReference>
<dbReference type="GO" id="GO:0003676">
    <property type="term" value="F:nucleic acid binding"/>
    <property type="evidence" value="ECO:0007669"/>
    <property type="project" value="InterPro"/>
</dbReference>
<name>A0A1X7UN36_AMPQE</name>
<dbReference type="EnsemblMetazoa" id="Aqu2.1.29173_001">
    <property type="protein sequence ID" value="Aqu2.1.29173_001"/>
    <property type="gene ID" value="Aqu2.1.29173"/>
</dbReference>
<accession>A0A1X7UN36</accession>
<reference evidence="4" key="1">
    <citation type="submission" date="2017-05" db="UniProtKB">
        <authorList>
            <consortium name="EnsemblMetazoa"/>
        </authorList>
    </citation>
    <scope>IDENTIFICATION</scope>
</reference>
<organism evidence="4">
    <name type="scientific">Amphimedon queenslandica</name>
    <name type="common">Sponge</name>
    <dbReference type="NCBI Taxonomy" id="400682"/>
    <lineage>
        <taxon>Eukaryota</taxon>
        <taxon>Metazoa</taxon>
        <taxon>Porifera</taxon>
        <taxon>Demospongiae</taxon>
        <taxon>Heteroscleromorpha</taxon>
        <taxon>Haplosclerida</taxon>
        <taxon>Niphatidae</taxon>
        <taxon>Amphimedon</taxon>
    </lineage>
</organism>
<dbReference type="GO" id="GO:0016818">
    <property type="term" value="F:hydrolase activity, acting on acid anhydrides, in phosphorus-containing anhydrides"/>
    <property type="evidence" value="ECO:0007669"/>
    <property type="project" value="InterPro"/>
</dbReference>
<evidence type="ECO:0000256" key="2">
    <source>
        <dbReference type="ARBA" id="ARBA00022801"/>
    </source>
</evidence>
<dbReference type="AlphaFoldDB" id="A0A1X7UN36"/>
<sequence length="116" mass="13182">MAVKFEVPSYIRGYHVYHEVWSSVLEENLLCERERNNSNDQYAVAVKKDAEIVGHLPRKLSRVCSLFLRRGGTITCKVSGRRRYSADLLQGGVEIPCCLMFSGEDCEIKKLKALMA</sequence>
<dbReference type="InParanoid" id="A0A1X7UN36"/>
<proteinExistence type="predicted"/>
<feature type="domain" description="HIRAN" evidence="3">
    <location>
        <begin position="27"/>
        <end position="83"/>
    </location>
</feature>
<dbReference type="InterPro" id="IPR014905">
    <property type="entry name" value="HIRAN"/>
</dbReference>
<protein>
    <recommendedName>
        <fullName evidence="3">HIRAN domain-containing protein</fullName>
    </recommendedName>
</protein>
<dbReference type="Pfam" id="PF08797">
    <property type="entry name" value="HIRAN"/>
    <property type="match status" value="1"/>
</dbReference>
<keyword evidence="1" id="KW-0479">Metal-binding</keyword>
<keyword evidence="2" id="KW-0378">Hydrolase</keyword>
<evidence type="ECO:0000313" key="4">
    <source>
        <dbReference type="EnsemblMetazoa" id="Aqu2.1.29173_001"/>
    </source>
</evidence>
<evidence type="ECO:0000256" key="1">
    <source>
        <dbReference type="ARBA" id="ARBA00022723"/>
    </source>
</evidence>